<dbReference type="OrthoDB" id="5522622at2759"/>
<proteinExistence type="predicted"/>
<evidence type="ECO:0000313" key="1">
    <source>
        <dbReference type="EMBL" id="KAJ2781203.1"/>
    </source>
</evidence>
<organism evidence="1 2">
    <name type="scientific">Coemansia javaensis</name>
    <dbReference type="NCBI Taxonomy" id="2761396"/>
    <lineage>
        <taxon>Eukaryota</taxon>
        <taxon>Fungi</taxon>
        <taxon>Fungi incertae sedis</taxon>
        <taxon>Zoopagomycota</taxon>
        <taxon>Kickxellomycotina</taxon>
        <taxon>Kickxellomycetes</taxon>
        <taxon>Kickxellales</taxon>
        <taxon>Kickxellaceae</taxon>
        <taxon>Coemansia</taxon>
    </lineage>
</organism>
<reference evidence="1" key="1">
    <citation type="submission" date="2022-07" db="EMBL/GenBank/DDBJ databases">
        <title>Phylogenomic reconstructions and comparative analyses of Kickxellomycotina fungi.</title>
        <authorList>
            <person name="Reynolds N.K."/>
            <person name="Stajich J.E."/>
            <person name="Barry K."/>
            <person name="Grigoriev I.V."/>
            <person name="Crous P."/>
            <person name="Smith M.E."/>
        </authorList>
    </citation>
    <scope>NUCLEOTIDE SEQUENCE</scope>
    <source>
        <strain evidence="1">NBRC 105414</strain>
    </source>
</reference>
<evidence type="ECO:0000313" key="2">
    <source>
        <dbReference type="Proteomes" id="UP001140217"/>
    </source>
</evidence>
<protein>
    <submittedName>
        <fullName evidence="1">Uncharacterized protein</fullName>
    </submittedName>
</protein>
<dbReference type="EMBL" id="JANBUL010000112">
    <property type="protein sequence ID" value="KAJ2781203.1"/>
    <property type="molecule type" value="Genomic_DNA"/>
</dbReference>
<dbReference type="SUPFAM" id="SSF52047">
    <property type="entry name" value="RNI-like"/>
    <property type="match status" value="1"/>
</dbReference>
<gene>
    <name evidence="1" type="ORF">H4R18_003022</name>
</gene>
<dbReference type="Proteomes" id="UP001140217">
    <property type="component" value="Unassembled WGS sequence"/>
</dbReference>
<dbReference type="InterPro" id="IPR032675">
    <property type="entry name" value="LRR_dom_sf"/>
</dbReference>
<keyword evidence="2" id="KW-1185">Reference proteome</keyword>
<dbReference type="Gene3D" id="3.80.10.10">
    <property type="entry name" value="Ribonuclease Inhibitor"/>
    <property type="match status" value="1"/>
</dbReference>
<comment type="caution">
    <text evidence="1">The sequence shown here is derived from an EMBL/GenBank/DDBJ whole genome shotgun (WGS) entry which is preliminary data.</text>
</comment>
<accession>A0A9W8HA47</accession>
<name>A0A9W8HA47_9FUNG</name>
<sequence length="572" mass="63199">MERLPEHIVEAVACHVASFPAHAAPRDARTWHEPQKEPALVPLMGACRSWRRAVCPLFYRAAVLELPTYSTAPRDRCALYAADAADRGWLRRVCQIHVEIDVAQFDECWDAGPRCPAAAVRRHGQLPSVRSVHVRFRLPRMADRERMVELSGDAHRARRADSNVRAFVDAVLETMPDAHCVGIGNQGYHMMDRELQASVRSTLKGAHRLVGPRTIHLELSNVGSGDLPTVCSEPAPPLRSITIAQGESLLEHVELVRRCADTLESLDIGWLRDALIAPWLHSSEDPDGVQRYPRLRHLSVNCRISFRAPTPWRPAANPFPRLETLVCPTNPPFSIAAVLLETRKQLRHLDICADLGLMVALFVPEIGERGALPGLRYLSLEVGAEVRGIGGVVRRLMCWAAQAGPAVHTVRLLGFRVPDADHAMVTAGLSGALRTLDLNGTPLTLDEAMATLRACPGLLKLRLAIIDASDAQDQIAQSDAEIRQYQELHGCSAFSVRYLGLDTMGYADMRTAGLLALLLAGLLPSVARVTIIPVGPGPHDSLLQYIRDMRRNVPYDKILCSRVVRFFVGRDW</sequence>
<dbReference type="AlphaFoldDB" id="A0A9W8HA47"/>